<dbReference type="AlphaFoldDB" id="A0A497Y1U2"/>
<proteinExistence type="predicted"/>
<evidence type="ECO:0000313" key="4">
    <source>
        <dbReference type="Proteomes" id="UP000297429"/>
    </source>
</evidence>
<dbReference type="Proteomes" id="UP000297429">
    <property type="component" value="Unassembled WGS sequence"/>
</dbReference>
<evidence type="ECO:0000313" key="2">
    <source>
        <dbReference type="EMBL" id="TFB33898.1"/>
    </source>
</evidence>
<dbReference type="OrthoDB" id="757813at2"/>
<dbReference type="EMBL" id="SOPX01000001">
    <property type="protein sequence ID" value="TFB33898.1"/>
    <property type="molecule type" value="Genomic_DNA"/>
</dbReference>
<comment type="caution">
    <text evidence="1">The sequence shown here is derived from an EMBL/GenBank/DDBJ whole genome shotgun (WGS) entry which is preliminary data.</text>
</comment>
<protein>
    <recommendedName>
        <fullName evidence="5">LPS export ABC transporter periplasmic protein LptC</fullName>
    </recommendedName>
</protein>
<evidence type="ECO:0008006" key="5">
    <source>
        <dbReference type="Google" id="ProtNLM"/>
    </source>
</evidence>
<reference evidence="2 4" key="2">
    <citation type="submission" date="2019-03" db="EMBL/GenBank/DDBJ databases">
        <authorList>
            <person name="He R.-H."/>
        </authorList>
    </citation>
    <scope>NUCLEOTIDE SEQUENCE [LARGE SCALE GENOMIC DNA]</scope>
    <source>
        <strain evidence="2 4">DSM 19624</strain>
    </source>
</reference>
<name>A0A497Y1U2_9SPHI</name>
<reference evidence="1 3" key="1">
    <citation type="submission" date="2018-10" db="EMBL/GenBank/DDBJ databases">
        <title>Genomic Encyclopedia of Archaeal and Bacterial Type Strains, Phase II (KMG-II): from individual species to whole genera.</title>
        <authorList>
            <person name="Goeker M."/>
        </authorList>
    </citation>
    <scope>NUCLEOTIDE SEQUENCE [LARGE SCALE GENOMIC DNA]</scope>
    <source>
        <strain evidence="1 3">DSM 19624</strain>
    </source>
</reference>
<organism evidence="1 3">
    <name type="scientific">Pedobacter alluvionis</name>
    <dbReference type="NCBI Taxonomy" id="475253"/>
    <lineage>
        <taxon>Bacteria</taxon>
        <taxon>Pseudomonadati</taxon>
        <taxon>Bacteroidota</taxon>
        <taxon>Sphingobacteriia</taxon>
        <taxon>Sphingobacteriales</taxon>
        <taxon>Sphingobacteriaceae</taxon>
        <taxon>Pedobacter</taxon>
    </lineage>
</organism>
<keyword evidence="4" id="KW-1185">Reference proteome</keyword>
<gene>
    <name evidence="1" type="ORF">BCL90_1885</name>
    <name evidence="2" type="ORF">E3V97_07575</name>
</gene>
<accession>A0A497Y1U2</accession>
<evidence type="ECO:0000313" key="1">
    <source>
        <dbReference type="EMBL" id="RLJ76841.1"/>
    </source>
</evidence>
<dbReference type="RefSeq" id="WP_121283686.1">
    <property type="nucleotide sequence ID" value="NZ_RCCK01000011.1"/>
</dbReference>
<sequence length="179" mass="20321">MMQQNLLFAVMILCTIGCKKSNPSGGVLVDLTNIIRIVNKNGQNLLDPSTPGSFKKDDIKIYYLVNGQKTEIFDSKLDAPRQFTTFRVKEDYKMYPNEYMMQIYSNSKGVIDQNGNEIATTYIEWNNANTDVIITQLRRSGASVSIDKVWCNGVVKWDIASTPIIEDTSFPGRFFQIIK</sequence>
<dbReference type="EMBL" id="RCCK01000011">
    <property type="protein sequence ID" value="RLJ76841.1"/>
    <property type="molecule type" value="Genomic_DNA"/>
</dbReference>
<dbReference type="Proteomes" id="UP000273898">
    <property type="component" value="Unassembled WGS sequence"/>
</dbReference>
<evidence type="ECO:0000313" key="3">
    <source>
        <dbReference type="Proteomes" id="UP000273898"/>
    </source>
</evidence>